<dbReference type="OrthoDB" id="9801263at2"/>
<sequence>MEYGLLDSISYKKTDDIFIDTKSIIESAKSYAYTTVNVSLIKRNWLIGKRIFEECLLGEDRAEYGANVIKKLSKKLTEEYGKGFTKSNLYSFYNFYKMYPNIFQSVIGKFRNIALSWTHYSVLIQVNDLEARNWYENEAINETWSVRTLQRNISSQYYYRLLKTQQKELVINEMRKLTKSCQNDKFEFIKNPMIAEFLGFTPNSTFTETDLESSILSNIQKFLMELGKGYAFVARQQHLHTEKQDYYIDLVFYNYILKCFVLIDLKTNKISHQDIGQMDMYIRMVDDLKRNEDDNPTIGIVLCSDTDEDIAKYSILHGNEQLFATKYKLYLPTEKELRAEIETQKAMFYLQKSEVSKK</sequence>
<feature type="domain" description="YhcG PDDEXK nuclease" evidence="1">
    <location>
        <begin position="187"/>
        <end position="341"/>
    </location>
</feature>
<dbReference type="RefSeq" id="WP_078711177.1">
    <property type="nucleotide sequence ID" value="NZ_FUWY01000002.1"/>
</dbReference>
<evidence type="ECO:0000313" key="3">
    <source>
        <dbReference type="EMBL" id="SJZ49893.1"/>
    </source>
</evidence>
<dbReference type="Gene3D" id="3.40.1350.10">
    <property type="match status" value="1"/>
</dbReference>
<keyword evidence="3" id="KW-0255">Endonuclease</keyword>
<gene>
    <name evidence="3" type="ORF">SAMN02745191_0741</name>
</gene>
<keyword evidence="3" id="KW-0540">Nuclease</keyword>
<dbReference type="Pfam" id="PF06250">
    <property type="entry name" value="YhcG_C"/>
    <property type="match status" value="1"/>
</dbReference>
<dbReference type="Pfam" id="PF17761">
    <property type="entry name" value="DUF1016_N"/>
    <property type="match status" value="1"/>
</dbReference>
<protein>
    <submittedName>
        <fullName evidence="3">Predicted nuclease of restriction endonuclease-like (RecB) superfamily, DUF1016 family</fullName>
    </submittedName>
</protein>
<dbReference type="AlphaFoldDB" id="A0A1T4L5M9"/>
<evidence type="ECO:0000259" key="1">
    <source>
        <dbReference type="Pfam" id="PF06250"/>
    </source>
</evidence>
<accession>A0A1T4L5M9</accession>
<dbReference type="InterPro" id="IPR053148">
    <property type="entry name" value="PD-DEXK-like_domain"/>
</dbReference>
<name>A0A1T4L5M9_9FIRM</name>
<dbReference type="GO" id="GO:0003676">
    <property type="term" value="F:nucleic acid binding"/>
    <property type="evidence" value="ECO:0007669"/>
    <property type="project" value="InterPro"/>
</dbReference>
<evidence type="ECO:0000313" key="4">
    <source>
        <dbReference type="Proteomes" id="UP000243297"/>
    </source>
</evidence>
<dbReference type="InterPro" id="IPR011856">
    <property type="entry name" value="tRNA_endonuc-like_dom_sf"/>
</dbReference>
<dbReference type="STRING" id="118967.SAMN02745191_0741"/>
<dbReference type="InterPro" id="IPR041527">
    <property type="entry name" value="YhcG_N"/>
</dbReference>
<evidence type="ECO:0000259" key="2">
    <source>
        <dbReference type="Pfam" id="PF17761"/>
    </source>
</evidence>
<dbReference type="InterPro" id="IPR009362">
    <property type="entry name" value="YhcG_C"/>
</dbReference>
<keyword evidence="4" id="KW-1185">Reference proteome</keyword>
<reference evidence="4" key="1">
    <citation type="submission" date="2017-02" db="EMBL/GenBank/DDBJ databases">
        <authorList>
            <person name="Varghese N."/>
            <person name="Submissions S."/>
        </authorList>
    </citation>
    <scope>NUCLEOTIDE SEQUENCE [LARGE SCALE GENOMIC DNA]</scope>
    <source>
        <strain evidence="4">ATCC 25662</strain>
    </source>
</reference>
<dbReference type="EMBL" id="FUWY01000002">
    <property type="protein sequence ID" value="SJZ49893.1"/>
    <property type="molecule type" value="Genomic_DNA"/>
</dbReference>
<proteinExistence type="predicted"/>
<keyword evidence="3" id="KW-0378">Hydrolase</keyword>
<dbReference type="Proteomes" id="UP000243297">
    <property type="component" value="Unassembled WGS sequence"/>
</dbReference>
<dbReference type="PANTHER" id="PTHR30547:SF5">
    <property type="entry name" value="NUCLEASE YHCG-RELATED"/>
    <property type="match status" value="1"/>
</dbReference>
<organism evidence="3 4">
    <name type="scientific">Anaerorhabdus furcosa</name>
    <dbReference type="NCBI Taxonomy" id="118967"/>
    <lineage>
        <taxon>Bacteria</taxon>
        <taxon>Bacillati</taxon>
        <taxon>Bacillota</taxon>
        <taxon>Erysipelotrichia</taxon>
        <taxon>Erysipelotrichales</taxon>
        <taxon>Erysipelotrichaceae</taxon>
        <taxon>Anaerorhabdus</taxon>
    </lineage>
</organism>
<feature type="domain" description="YhcG N-terminal" evidence="2">
    <location>
        <begin position="21"/>
        <end position="160"/>
    </location>
</feature>
<dbReference type="PANTHER" id="PTHR30547">
    <property type="entry name" value="UNCHARACTERIZED PROTEIN YHCG-RELATED"/>
    <property type="match status" value="1"/>
</dbReference>
<dbReference type="GO" id="GO:0004519">
    <property type="term" value="F:endonuclease activity"/>
    <property type="evidence" value="ECO:0007669"/>
    <property type="project" value="UniProtKB-KW"/>
</dbReference>